<gene>
    <name evidence="3" type="ORF">AAME72_11530</name>
</gene>
<feature type="compositionally biased region" description="Gly residues" evidence="1">
    <location>
        <begin position="1"/>
        <end position="10"/>
    </location>
</feature>
<proteinExistence type="predicted"/>
<organism evidence="3">
    <name type="scientific">Leifsonia sp. NPDC080035</name>
    <dbReference type="NCBI Taxonomy" id="3143936"/>
    <lineage>
        <taxon>Bacteria</taxon>
        <taxon>Bacillati</taxon>
        <taxon>Actinomycetota</taxon>
        <taxon>Actinomycetes</taxon>
        <taxon>Micrococcales</taxon>
        <taxon>Microbacteriaceae</taxon>
        <taxon>Leifsonia</taxon>
    </lineage>
</organism>
<dbReference type="SUPFAM" id="SSF53474">
    <property type="entry name" value="alpha/beta-Hydrolases"/>
    <property type="match status" value="1"/>
</dbReference>
<dbReference type="Gene3D" id="3.40.50.1820">
    <property type="entry name" value="alpha/beta hydrolase"/>
    <property type="match status" value="1"/>
</dbReference>
<name>A0AAU7G7R5_9MICO</name>
<dbReference type="AlphaFoldDB" id="A0AAU7G7R5"/>
<evidence type="ECO:0000259" key="2">
    <source>
        <dbReference type="Pfam" id="PF04775"/>
    </source>
</evidence>
<dbReference type="RefSeq" id="WP_348786701.1">
    <property type="nucleotide sequence ID" value="NZ_CP157390.1"/>
</dbReference>
<feature type="region of interest" description="Disordered" evidence="1">
    <location>
        <begin position="1"/>
        <end position="20"/>
    </location>
</feature>
<evidence type="ECO:0000256" key="1">
    <source>
        <dbReference type="SAM" id="MobiDB-lite"/>
    </source>
</evidence>
<reference evidence="3" key="1">
    <citation type="submission" date="2024-05" db="EMBL/GenBank/DDBJ databases">
        <title>The Natural Products Discovery Center: Release of the First 8490 Sequenced Strains for Exploring Actinobacteria Biosynthetic Diversity.</title>
        <authorList>
            <person name="Kalkreuter E."/>
            <person name="Kautsar S.A."/>
            <person name="Yang D."/>
            <person name="Bader C.D."/>
            <person name="Teijaro C.N."/>
            <person name="Fluegel L."/>
            <person name="Davis C.M."/>
            <person name="Simpson J.R."/>
            <person name="Lauterbach L."/>
            <person name="Steele A.D."/>
            <person name="Gui C."/>
            <person name="Meng S."/>
            <person name="Li G."/>
            <person name="Viehrig K."/>
            <person name="Ye F."/>
            <person name="Su P."/>
            <person name="Kiefer A.F."/>
            <person name="Nichols A."/>
            <person name="Cepeda A.J."/>
            <person name="Yan W."/>
            <person name="Fan B."/>
            <person name="Jiang Y."/>
            <person name="Adhikari A."/>
            <person name="Zheng C.-J."/>
            <person name="Schuster L."/>
            <person name="Cowan T.M."/>
            <person name="Smanski M.J."/>
            <person name="Chevrette M.G."/>
            <person name="de Carvalho L.P.S."/>
            <person name="Shen B."/>
        </authorList>
    </citation>
    <scope>NUCLEOTIDE SEQUENCE</scope>
    <source>
        <strain evidence="3">NPDC080035</strain>
    </source>
</reference>
<feature type="domain" description="Acyl-CoA thioester hydrolase/bile acid-CoA amino acid N-acetyltransferase" evidence="2">
    <location>
        <begin position="70"/>
        <end position="172"/>
    </location>
</feature>
<dbReference type="InterPro" id="IPR042490">
    <property type="entry name" value="Thio_Ohase/BAAT_N"/>
</dbReference>
<dbReference type="Gene3D" id="2.60.40.2240">
    <property type="entry name" value="Acyl-CoA thioester hydrolase/BAAT N-terminal domain"/>
    <property type="match status" value="1"/>
</dbReference>
<dbReference type="Pfam" id="PF04775">
    <property type="entry name" value="Bile_Hydr_Trans"/>
    <property type="match status" value="1"/>
</dbReference>
<dbReference type="InterPro" id="IPR006862">
    <property type="entry name" value="Thio_Ohase/aa_AcTrfase"/>
</dbReference>
<evidence type="ECO:0000313" key="3">
    <source>
        <dbReference type="EMBL" id="XBM46719.1"/>
    </source>
</evidence>
<sequence>MRRRGGGTPDGGARHTRLASPRRAHGPLGLLVAALASVALALSGCTATGATSGPRFVTPPLIRFSSVLWPVPLELVGAAPGSRVRIEARLRTSRGSWHSAATYTVPATGVVDLASATPQLAAFRRPDSAGLFWSLRGPQLPPAQLARQWMRDTNAVTLTASDGDRLVAERTFELQGLAAEQSPHTVYTRDLLAGSFEGLLPRETHEEQPVGRFWDASSLERPVSPAVLMFDDPSTGASSAFTAPLLSAFGASVFVLPLGSPDGVHVSSVIDSGTVESVLQWLSTRQDVDGRHIFVYGTGPAEPLALWAAARFPDRLHGVFAGGGAASPLCSPPGARSPIDEGGVPVACVNEATARATSLAGMNGPVVLVCGGRDAVLESSCEAQRAVAALRTPRAGDALLVQPDAAHAVTVPPGLPIALPDASGARGADAQATQEARVAFWNTVGHLLLRAALP</sequence>
<dbReference type="InterPro" id="IPR029058">
    <property type="entry name" value="AB_hydrolase_fold"/>
</dbReference>
<accession>A0AAU7G7R5</accession>
<dbReference type="EMBL" id="CP157390">
    <property type="protein sequence ID" value="XBM46719.1"/>
    <property type="molecule type" value="Genomic_DNA"/>
</dbReference>
<protein>
    <submittedName>
        <fullName evidence="3">Acyl-CoA thioesterase/BAAT N-terminal domain-containing protein</fullName>
    </submittedName>
</protein>